<gene>
    <name evidence="2" type="ordered locus">Fbal_1122</name>
</gene>
<dbReference type="Proteomes" id="UP000006683">
    <property type="component" value="Chromosome"/>
</dbReference>
<dbReference type="SMART" id="SM01040">
    <property type="entry name" value="Bro-N"/>
    <property type="match status" value="1"/>
</dbReference>
<accession>E1SVI5</accession>
<evidence type="ECO:0000313" key="3">
    <source>
        <dbReference type="Proteomes" id="UP000006683"/>
    </source>
</evidence>
<dbReference type="PANTHER" id="PTHR36180">
    <property type="entry name" value="DNA-BINDING PROTEIN-RELATED-RELATED"/>
    <property type="match status" value="1"/>
</dbReference>
<reference evidence="2 3" key="1">
    <citation type="journal article" date="2010" name="Stand. Genomic Sci.">
        <title>Complete genome sequence of Ferrimonas balearica type strain (PAT).</title>
        <authorList>
            <person name="Nolan M."/>
            <person name="Sikorski J."/>
            <person name="Davenport K."/>
            <person name="Lucas S."/>
            <person name="Glavina Del Rio T."/>
            <person name="Tice H."/>
            <person name="Cheng J."/>
            <person name="Goodwin L."/>
            <person name="Pitluck S."/>
            <person name="Liolios K."/>
            <person name="Ivanova N."/>
            <person name="Mavromatis K."/>
            <person name="Ovchinnikova G."/>
            <person name="Pati A."/>
            <person name="Chen A."/>
            <person name="Palaniappan K."/>
            <person name="Land M."/>
            <person name="Hauser L."/>
            <person name="Chang Y."/>
            <person name="Jeffries C."/>
            <person name="Tapia R."/>
            <person name="Brettin T."/>
            <person name="Detter J."/>
            <person name="Han C."/>
            <person name="Yasawong M."/>
            <person name="Rohde M."/>
            <person name="Tindall B."/>
            <person name="Goker M."/>
            <person name="Woyke T."/>
            <person name="Bristow J."/>
            <person name="Eisen J."/>
            <person name="Markowitz V."/>
            <person name="Hugenholtz P."/>
            <person name="Kyrpides N."/>
            <person name="Klenk H."/>
            <person name="Lapidus A."/>
        </authorList>
    </citation>
    <scope>NUCLEOTIDE SEQUENCE [LARGE SCALE GENOMIC DNA]</scope>
    <source>
        <strain evidence="3">DSM 9799 / CCM 4581 / KCTC 23876 / PAT</strain>
    </source>
</reference>
<proteinExistence type="predicted"/>
<dbReference type="InterPro" id="IPR018004">
    <property type="entry name" value="KilA/APSES_HTH"/>
</dbReference>
<organism evidence="2 3">
    <name type="scientific">Ferrimonas balearica (strain DSM 9799 / CCM 4581 / KCTC 23876 / PAT)</name>
    <dbReference type="NCBI Taxonomy" id="550540"/>
    <lineage>
        <taxon>Bacteria</taxon>
        <taxon>Pseudomonadati</taxon>
        <taxon>Pseudomonadota</taxon>
        <taxon>Gammaproteobacteria</taxon>
        <taxon>Alteromonadales</taxon>
        <taxon>Ferrimonadaceae</taxon>
        <taxon>Ferrimonas</taxon>
    </lineage>
</organism>
<dbReference type="HOGENOM" id="CLU_1068522_0_0_6"/>
<dbReference type="Pfam" id="PF04383">
    <property type="entry name" value="KilA-N"/>
    <property type="match status" value="1"/>
</dbReference>
<dbReference type="PROSITE" id="PS51750">
    <property type="entry name" value="BRO_N"/>
    <property type="match status" value="1"/>
</dbReference>
<dbReference type="KEGG" id="fbl:Fbal_1122"/>
<dbReference type="AlphaFoldDB" id="E1SVI5"/>
<sequence length="260" mass="29034">MFDLNDIHRAFGLPEKKRPSEWNNAVSKHFSNSGKLRNKVGRYGGSWATQDALYAYDMWCDVEFYAAVVSAFTALANGEVEEAIEHVTSVTCVHTERAKELYAMGAKGGFAMRKALEQLFNFNTASIRVIPDFKDGQPYFVAKDVAEALGFDRPSNALKCHTTDAVVVTKRDLSLESGPRYQELSASLFQGIGQYRIALIPESDLYRLVMRSNLPSAQDFQDWVCKTVLPAIRKDGAYVMGEEKVATGEMSEESKEPYQG</sequence>
<dbReference type="InterPro" id="IPR003497">
    <property type="entry name" value="BRO_N_domain"/>
</dbReference>
<dbReference type="EMBL" id="CP002209">
    <property type="protein sequence ID" value="ADN75331.1"/>
    <property type="molecule type" value="Genomic_DNA"/>
</dbReference>
<dbReference type="eggNOG" id="COG3617">
    <property type="taxonomic scope" value="Bacteria"/>
</dbReference>
<protein>
    <submittedName>
        <fullName evidence="2">Prophage antirepressor</fullName>
    </submittedName>
</protein>
<name>E1SVI5_FERBD</name>
<dbReference type="OrthoDB" id="5298460at2"/>
<evidence type="ECO:0000313" key="2">
    <source>
        <dbReference type="EMBL" id="ADN75331.1"/>
    </source>
</evidence>
<feature type="domain" description="Bro-N" evidence="1">
    <location>
        <begin position="113"/>
        <end position="236"/>
    </location>
</feature>
<keyword evidence="3" id="KW-1185">Reference proteome</keyword>
<dbReference type="PANTHER" id="PTHR36180:SF2">
    <property type="entry name" value="BRO FAMILY PROTEIN"/>
    <property type="match status" value="1"/>
</dbReference>
<dbReference type="Pfam" id="PF02498">
    <property type="entry name" value="Bro-N"/>
    <property type="match status" value="1"/>
</dbReference>
<evidence type="ECO:0000259" key="1">
    <source>
        <dbReference type="PROSITE" id="PS51750"/>
    </source>
</evidence>
<dbReference type="STRING" id="550540.Fbal_1122"/>